<proteinExistence type="predicted"/>
<dbReference type="Proteomes" id="UP000199677">
    <property type="component" value="Unassembled WGS sequence"/>
</dbReference>
<feature type="domain" description="Porin" evidence="12">
    <location>
        <begin position="8"/>
        <end position="361"/>
    </location>
</feature>
<dbReference type="EMBL" id="FNII01000006">
    <property type="protein sequence ID" value="SDN61996.1"/>
    <property type="molecule type" value="Genomic_DNA"/>
</dbReference>
<keyword evidence="6 11" id="KW-0732">Signal</keyword>
<evidence type="ECO:0000256" key="7">
    <source>
        <dbReference type="ARBA" id="ARBA00023065"/>
    </source>
</evidence>
<dbReference type="InterPro" id="IPR023614">
    <property type="entry name" value="Porin_dom_sf"/>
</dbReference>
<feature type="chain" id="PRO_5011518438" evidence="11">
    <location>
        <begin position="22"/>
        <end position="378"/>
    </location>
</feature>
<dbReference type="OrthoDB" id="8957883at2"/>
<dbReference type="Pfam" id="PF13609">
    <property type="entry name" value="Porin_4"/>
    <property type="match status" value="1"/>
</dbReference>
<comment type="subunit">
    <text evidence="2">Homotrimer.</text>
</comment>
<name>A0A1H0CW41_9GAMM</name>
<keyword evidence="10" id="KW-0998">Cell outer membrane</keyword>
<evidence type="ECO:0000256" key="1">
    <source>
        <dbReference type="ARBA" id="ARBA00004571"/>
    </source>
</evidence>
<evidence type="ECO:0000256" key="8">
    <source>
        <dbReference type="ARBA" id="ARBA00023114"/>
    </source>
</evidence>
<keyword evidence="4" id="KW-1134">Transmembrane beta strand</keyword>
<keyword evidence="8" id="KW-0626">Porin</keyword>
<accession>A0A1H0CW41</accession>
<organism evidence="13 14">
    <name type="scientific">Vreelandella arcis</name>
    <dbReference type="NCBI Taxonomy" id="416873"/>
    <lineage>
        <taxon>Bacteria</taxon>
        <taxon>Pseudomonadati</taxon>
        <taxon>Pseudomonadota</taxon>
        <taxon>Gammaproteobacteria</taxon>
        <taxon>Oceanospirillales</taxon>
        <taxon>Halomonadaceae</taxon>
        <taxon>Vreelandella</taxon>
    </lineage>
</organism>
<evidence type="ECO:0000256" key="6">
    <source>
        <dbReference type="ARBA" id="ARBA00022729"/>
    </source>
</evidence>
<evidence type="ECO:0000256" key="3">
    <source>
        <dbReference type="ARBA" id="ARBA00022448"/>
    </source>
</evidence>
<sequence length="378" mass="39994">MKKTLLATAIAGTMAASGAHAATIYNEDGTKVDLYGNIQLALSDVEQGDGTSEDGLNDNGTTVGINASHLITRDLTGYMKLEFEVDAADEIKGSGRGLNDGDQAFVGVEGNFGDLRIGSWDPIIDDWAQDKITNNEFADVSDSTGDAGSLADAAGFDVDREGDKVQYASPSMNGFDFALGFQFKGDGDRSDNSTGATLNNDGSTDPAVAATYEQDEEAAFFGGVRYTVGGLQLAAIYDSLDAYSFDGIGAGNEDVSAEAYALSAVYGFGATTLAGKYERTDLDFGSDDGEVDRYGLSASHAFNFGDIYAGYQFVDAQDAAFIVDENYAGATQDEEYNEFTIGANYGISDNMYVWAETGVFDRVEDDGDFVATGVVYSF</sequence>
<feature type="signal peptide" evidence="11">
    <location>
        <begin position="1"/>
        <end position="21"/>
    </location>
</feature>
<dbReference type="AlphaFoldDB" id="A0A1H0CW41"/>
<evidence type="ECO:0000256" key="4">
    <source>
        <dbReference type="ARBA" id="ARBA00022452"/>
    </source>
</evidence>
<evidence type="ECO:0000313" key="13">
    <source>
        <dbReference type="EMBL" id="SDN61996.1"/>
    </source>
</evidence>
<dbReference type="InterPro" id="IPR050298">
    <property type="entry name" value="Gram-neg_bact_OMP"/>
</dbReference>
<reference evidence="14" key="1">
    <citation type="submission" date="2016-10" db="EMBL/GenBank/DDBJ databases">
        <authorList>
            <person name="Varghese N."/>
            <person name="Submissions S."/>
        </authorList>
    </citation>
    <scope>NUCLEOTIDE SEQUENCE [LARGE SCALE GENOMIC DNA]</scope>
    <source>
        <strain evidence="14">CGMCC 1.6494</strain>
    </source>
</reference>
<keyword evidence="5" id="KW-0812">Transmembrane</keyword>
<dbReference type="GO" id="GO:0046930">
    <property type="term" value="C:pore complex"/>
    <property type="evidence" value="ECO:0007669"/>
    <property type="project" value="UniProtKB-KW"/>
</dbReference>
<keyword evidence="7" id="KW-0406">Ion transport</keyword>
<evidence type="ECO:0000259" key="12">
    <source>
        <dbReference type="Pfam" id="PF13609"/>
    </source>
</evidence>
<evidence type="ECO:0000256" key="5">
    <source>
        <dbReference type="ARBA" id="ARBA00022692"/>
    </source>
</evidence>
<dbReference type="Gene3D" id="2.40.160.10">
    <property type="entry name" value="Porin"/>
    <property type="match status" value="1"/>
</dbReference>
<dbReference type="GO" id="GO:0009279">
    <property type="term" value="C:cell outer membrane"/>
    <property type="evidence" value="ECO:0007669"/>
    <property type="project" value="UniProtKB-SubCell"/>
</dbReference>
<evidence type="ECO:0000313" key="14">
    <source>
        <dbReference type="Proteomes" id="UP000199677"/>
    </source>
</evidence>
<evidence type="ECO:0000256" key="2">
    <source>
        <dbReference type="ARBA" id="ARBA00011233"/>
    </source>
</evidence>
<dbReference type="InterPro" id="IPR033900">
    <property type="entry name" value="Gram_neg_porin_domain"/>
</dbReference>
<evidence type="ECO:0000256" key="11">
    <source>
        <dbReference type="SAM" id="SignalP"/>
    </source>
</evidence>
<keyword evidence="3" id="KW-0813">Transport</keyword>
<dbReference type="SUPFAM" id="SSF56935">
    <property type="entry name" value="Porins"/>
    <property type="match status" value="1"/>
</dbReference>
<keyword evidence="9" id="KW-0472">Membrane</keyword>
<dbReference type="CDD" id="cd00342">
    <property type="entry name" value="gram_neg_porins"/>
    <property type="match status" value="1"/>
</dbReference>
<dbReference type="PANTHER" id="PTHR34501">
    <property type="entry name" value="PROTEIN YDDL-RELATED"/>
    <property type="match status" value="1"/>
</dbReference>
<evidence type="ECO:0000256" key="10">
    <source>
        <dbReference type="ARBA" id="ARBA00023237"/>
    </source>
</evidence>
<comment type="subcellular location">
    <subcellularLocation>
        <location evidence="1">Cell outer membrane</location>
        <topology evidence="1">Multi-pass membrane protein</topology>
    </subcellularLocation>
</comment>
<keyword evidence="14" id="KW-1185">Reference proteome</keyword>
<gene>
    <name evidence="13" type="ORF">SAMN04487951_106215</name>
</gene>
<dbReference type="GO" id="GO:0006811">
    <property type="term" value="P:monoatomic ion transport"/>
    <property type="evidence" value="ECO:0007669"/>
    <property type="project" value="UniProtKB-KW"/>
</dbReference>
<dbReference type="GO" id="GO:0015288">
    <property type="term" value="F:porin activity"/>
    <property type="evidence" value="ECO:0007669"/>
    <property type="project" value="UniProtKB-KW"/>
</dbReference>
<protein>
    <submittedName>
        <fullName evidence="13">Outer membrane protein (Porin)</fullName>
    </submittedName>
</protein>
<evidence type="ECO:0000256" key="9">
    <source>
        <dbReference type="ARBA" id="ARBA00023136"/>
    </source>
</evidence>
<dbReference type="RefSeq" id="WP_089705366.1">
    <property type="nucleotide sequence ID" value="NZ_FNII01000006.1"/>
</dbReference>
<dbReference type="PANTHER" id="PTHR34501:SF9">
    <property type="entry name" value="MAJOR OUTER MEMBRANE PROTEIN P.IA"/>
    <property type="match status" value="1"/>
</dbReference>
<dbReference type="STRING" id="416873.SAMN04487951_106215"/>